<protein>
    <recommendedName>
        <fullName evidence="4">Large ribosomal subunit protein uL10</fullName>
    </recommendedName>
    <alternativeName>
        <fullName evidence="5">60S acidic ribosomal protein P0</fullName>
    </alternativeName>
</protein>
<evidence type="ECO:0000259" key="6">
    <source>
        <dbReference type="Pfam" id="PF17777"/>
    </source>
</evidence>
<dbReference type="InterPro" id="IPR043141">
    <property type="entry name" value="Ribosomal_uL10-like_sf"/>
</dbReference>
<dbReference type="GO" id="GO:0002181">
    <property type="term" value="P:cytoplasmic translation"/>
    <property type="evidence" value="ECO:0007669"/>
    <property type="project" value="TreeGrafter"/>
</dbReference>
<dbReference type="EMBL" id="JH370131">
    <property type="protein sequence ID" value="ELA42616.1"/>
    <property type="molecule type" value="Genomic_DNA"/>
</dbReference>
<dbReference type="InParanoid" id="L2GP70"/>
<feature type="domain" description="Large ribosomal subunit protein uL10-like insertion" evidence="6">
    <location>
        <begin position="112"/>
        <end position="179"/>
    </location>
</feature>
<dbReference type="Pfam" id="PF00466">
    <property type="entry name" value="Ribosomal_L10"/>
    <property type="match status" value="1"/>
</dbReference>
<dbReference type="SUPFAM" id="SSF160369">
    <property type="entry name" value="Ribosomal protein L10-like"/>
    <property type="match status" value="1"/>
</dbReference>
<dbReference type="PANTHER" id="PTHR45699:SF3">
    <property type="entry name" value="LARGE RIBOSOMAL SUBUNIT PROTEIN UL10"/>
    <property type="match status" value="1"/>
</dbReference>
<reference evidence="8" key="1">
    <citation type="submission" date="2011-05" db="EMBL/GenBank/DDBJ databases">
        <title>The genome sequence of Vittaforma corneae strain ATCC 50505.</title>
        <authorList>
            <consortium name="The Broad Institute Genome Sequencing Platform"/>
            <person name="Cuomo C."/>
            <person name="Didier E."/>
            <person name="Bowers L."/>
            <person name="Young S.K."/>
            <person name="Zeng Q."/>
            <person name="Gargeya S."/>
            <person name="Fitzgerald M."/>
            <person name="Haas B."/>
            <person name="Abouelleil A."/>
            <person name="Alvarado L."/>
            <person name="Arachchi H.M."/>
            <person name="Berlin A."/>
            <person name="Chapman S.B."/>
            <person name="Gearin G."/>
            <person name="Goldberg J."/>
            <person name="Griggs A."/>
            <person name="Gujja S."/>
            <person name="Hansen M."/>
            <person name="Heiman D."/>
            <person name="Howarth C."/>
            <person name="Larimer J."/>
            <person name="Lui A."/>
            <person name="MacDonald P.J.P."/>
            <person name="McCowen C."/>
            <person name="Montmayeur A."/>
            <person name="Murphy C."/>
            <person name="Neiman D."/>
            <person name="Pearson M."/>
            <person name="Priest M."/>
            <person name="Roberts A."/>
            <person name="Saif S."/>
            <person name="Shea T."/>
            <person name="Sisk P."/>
            <person name="Stolte C."/>
            <person name="Sykes S."/>
            <person name="Wortman J."/>
            <person name="Nusbaum C."/>
            <person name="Birren B."/>
        </authorList>
    </citation>
    <scope>NUCLEOTIDE SEQUENCE [LARGE SCALE GENOMIC DNA]</scope>
    <source>
        <strain evidence="8">ATCC 50505</strain>
    </source>
</reference>
<dbReference type="Pfam" id="PF17777">
    <property type="entry name" value="RL10P_insert"/>
    <property type="match status" value="1"/>
</dbReference>
<dbReference type="FunCoup" id="L2GP70">
    <property type="interactions" value="200"/>
</dbReference>
<keyword evidence="8" id="KW-1185">Reference proteome</keyword>
<dbReference type="PANTHER" id="PTHR45699">
    <property type="entry name" value="60S ACIDIC RIBOSOMAL PROTEIN P0"/>
    <property type="match status" value="1"/>
</dbReference>
<evidence type="ECO:0000256" key="4">
    <source>
        <dbReference type="ARBA" id="ARBA00035202"/>
    </source>
</evidence>
<keyword evidence="3" id="KW-0687">Ribonucleoprotein</keyword>
<proteinExistence type="inferred from homology"/>
<evidence type="ECO:0000256" key="1">
    <source>
        <dbReference type="ARBA" id="ARBA00008889"/>
    </source>
</evidence>
<dbReference type="InterPro" id="IPR043164">
    <property type="entry name" value="Ribosomal_uL10-like_insert_sf"/>
</dbReference>
<dbReference type="OMA" id="DMNPFKL"/>
<dbReference type="InterPro" id="IPR040637">
    <property type="entry name" value="Ribosomal_uL10-like_insert"/>
</dbReference>
<evidence type="ECO:0000313" key="8">
    <source>
        <dbReference type="Proteomes" id="UP000011082"/>
    </source>
</evidence>
<gene>
    <name evidence="7" type="ORF">VICG_00368</name>
</gene>
<dbReference type="GO" id="GO:0022625">
    <property type="term" value="C:cytosolic large ribosomal subunit"/>
    <property type="evidence" value="ECO:0007669"/>
    <property type="project" value="TreeGrafter"/>
</dbReference>
<keyword evidence="2" id="KW-0689">Ribosomal protein</keyword>
<evidence type="ECO:0000256" key="3">
    <source>
        <dbReference type="ARBA" id="ARBA00023274"/>
    </source>
</evidence>
<dbReference type="VEuPathDB" id="MicrosporidiaDB:VICG_00368"/>
<dbReference type="GO" id="GO:0003735">
    <property type="term" value="F:structural constituent of ribosome"/>
    <property type="evidence" value="ECO:0007669"/>
    <property type="project" value="TreeGrafter"/>
</dbReference>
<organism evidence="7 8">
    <name type="scientific">Vittaforma corneae (strain ATCC 50505)</name>
    <name type="common">Microsporidian parasite</name>
    <name type="synonym">Nosema corneum</name>
    <dbReference type="NCBI Taxonomy" id="993615"/>
    <lineage>
        <taxon>Eukaryota</taxon>
        <taxon>Fungi</taxon>
        <taxon>Fungi incertae sedis</taxon>
        <taxon>Microsporidia</taxon>
        <taxon>Nosematidae</taxon>
        <taxon>Vittaforma</taxon>
    </lineage>
</organism>
<evidence type="ECO:0000256" key="2">
    <source>
        <dbReference type="ARBA" id="ARBA00022980"/>
    </source>
</evidence>
<dbReference type="InterPro" id="IPR001790">
    <property type="entry name" value="Ribosomal_uL10"/>
</dbReference>
<accession>L2GP70</accession>
<dbReference type="InterPro" id="IPR050323">
    <property type="entry name" value="Ribosomal_protein_uL10"/>
</dbReference>
<dbReference type="STRING" id="993615.L2GP70"/>
<dbReference type="RefSeq" id="XP_007603821.1">
    <property type="nucleotide sequence ID" value="XM_007603759.1"/>
</dbReference>
<comment type="similarity">
    <text evidence="1">Belongs to the universal ribosomal protein uL10 family.</text>
</comment>
<dbReference type="FunFam" id="3.90.105.20:FF:000001">
    <property type="entry name" value="60S acidic ribosomal protein P0"/>
    <property type="match status" value="1"/>
</dbReference>
<dbReference type="Gene3D" id="3.90.105.20">
    <property type="match status" value="1"/>
</dbReference>
<dbReference type="GO" id="GO:0070180">
    <property type="term" value="F:large ribosomal subunit rRNA binding"/>
    <property type="evidence" value="ECO:0007669"/>
    <property type="project" value="TreeGrafter"/>
</dbReference>
<dbReference type="Proteomes" id="UP000011082">
    <property type="component" value="Unassembled WGS sequence"/>
</dbReference>
<evidence type="ECO:0000256" key="5">
    <source>
        <dbReference type="ARBA" id="ARBA00035444"/>
    </source>
</evidence>
<dbReference type="GeneID" id="19881086"/>
<dbReference type="GO" id="GO:0000027">
    <property type="term" value="P:ribosomal large subunit assembly"/>
    <property type="evidence" value="ECO:0007669"/>
    <property type="project" value="TreeGrafter"/>
</dbReference>
<name>L2GP70_VITCO</name>
<sequence length="263" mass="28739">MSACTAAEHKILMYNKTKELFSAHENYMLLSIKRVKSTQLKDVKAEIGSKVKFLIAKNKIMKKALEDLDAKKYANLISMLHGNVIVAFFGNADPRTILDASKHNMRKALAVPGDIAPNDVIIPAGPTGLGPEKINIFQAAKIVTKINKGKIDLANDHKLLSGGDIVSISNARLLTMLNILPFEFGLDIIKIFESDEVYDKKLLQITEEDVTSILQEAIGIVAAISLGSSTSTEASVPFEIRNAFADIVKISLATGFSIQEFNH</sequence>
<dbReference type="Gene3D" id="3.30.70.1730">
    <property type="match status" value="1"/>
</dbReference>
<dbReference type="OrthoDB" id="10259902at2759"/>
<dbReference type="AlphaFoldDB" id="L2GP70"/>
<evidence type="ECO:0000313" key="7">
    <source>
        <dbReference type="EMBL" id="ELA42616.1"/>
    </source>
</evidence>
<dbReference type="HOGENOM" id="CLU_053173_1_0_1"/>